<dbReference type="EMBL" id="LKBA01000006">
    <property type="protein sequence ID" value="KPN63395.1"/>
    <property type="molecule type" value="Genomic_DNA"/>
</dbReference>
<gene>
    <name evidence="3" type="ORF">AKJ29_12060</name>
</gene>
<dbReference type="Pfam" id="PF01381">
    <property type="entry name" value="HTH_3"/>
    <property type="match status" value="1"/>
</dbReference>
<dbReference type="OrthoDB" id="9797172at2"/>
<dbReference type="RefSeq" id="WP_055189699.1">
    <property type="nucleotide sequence ID" value="NZ_FPBS01000002.1"/>
</dbReference>
<keyword evidence="1" id="KW-0238">DNA-binding</keyword>
<evidence type="ECO:0000313" key="3">
    <source>
        <dbReference type="EMBL" id="KPN63395.1"/>
    </source>
</evidence>
<dbReference type="SMART" id="SM00530">
    <property type="entry name" value="HTH_XRE"/>
    <property type="match status" value="1"/>
</dbReference>
<dbReference type="PROSITE" id="PS50943">
    <property type="entry name" value="HTH_CROC1"/>
    <property type="match status" value="1"/>
</dbReference>
<dbReference type="STRING" id="154981.AKJ29_12060"/>
<dbReference type="PANTHER" id="PTHR46797:SF1">
    <property type="entry name" value="METHYLPHOSPHONATE SYNTHASE"/>
    <property type="match status" value="1"/>
</dbReference>
<name>A0A0N8IBK9_9RHOB</name>
<dbReference type="CDD" id="cd00093">
    <property type="entry name" value="HTH_XRE"/>
    <property type="match status" value="1"/>
</dbReference>
<keyword evidence="4" id="KW-1185">Reference proteome</keyword>
<sequence length="120" mass="13517">MVHPVDAHVGRKVREIRLLRGLTQANVAEQLGLSFQQLQKYETGHNRVSASRMYEIAQLLGVEPAYFFEGYEENTAVKPNQLDERTARAAKALSSITDDAVRAQIQTMIMELAEREKEGS</sequence>
<evidence type="ECO:0000313" key="4">
    <source>
        <dbReference type="Proteomes" id="UP000050471"/>
    </source>
</evidence>
<dbReference type="GO" id="GO:0003677">
    <property type="term" value="F:DNA binding"/>
    <property type="evidence" value="ECO:0007669"/>
    <property type="project" value="UniProtKB-KW"/>
</dbReference>
<dbReference type="PANTHER" id="PTHR46797">
    <property type="entry name" value="HTH-TYPE TRANSCRIPTIONAL REGULATOR"/>
    <property type="match status" value="1"/>
</dbReference>
<dbReference type="InterPro" id="IPR050807">
    <property type="entry name" value="TransReg_Diox_bact_type"/>
</dbReference>
<accession>A0A0N8IBK9</accession>
<evidence type="ECO:0000259" key="2">
    <source>
        <dbReference type="PROSITE" id="PS50943"/>
    </source>
</evidence>
<dbReference type="InterPro" id="IPR001387">
    <property type="entry name" value="Cro/C1-type_HTH"/>
</dbReference>
<protein>
    <submittedName>
        <fullName evidence="3">XRE family transcriptional regulator</fullName>
    </submittedName>
</protein>
<dbReference type="SUPFAM" id="SSF47413">
    <property type="entry name" value="lambda repressor-like DNA-binding domains"/>
    <property type="match status" value="1"/>
</dbReference>
<evidence type="ECO:0000256" key="1">
    <source>
        <dbReference type="ARBA" id="ARBA00023125"/>
    </source>
</evidence>
<dbReference type="AlphaFoldDB" id="A0A0N8IBK9"/>
<proteinExistence type="predicted"/>
<dbReference type="InterPro" id="IPR010982">
    <property type="entry name" value="Lambda_DNA-bd_dom_sf"/>
</dbReference>
<organism evidence="3 4">
    <name type="scientific">Aliiroseovarius crassostreae</name>
    <dbReference type="NCBI Taxonomy" id="154981"/>
    <lineage>
        <taxon>Bacteria</taxon>
        <taxon>Pseudomonadati</taxon>
        <taxon>Pseudomonadota</taxon>
        <taxon>Alphaproteobacteria</taxon>
        <taxon>Rhodobacterales</taxon>
        <taxon>Paracoccaceae</taxon>
        <taxon>Aliiroseovarius</taxon>
    </lineage>
</organism>
<dbReference type="Gene3D" id="1.10.260.40">
    <property type="entry name" value="lambda repressor-like DNA-binding domains"/>
    <property type="match status" value="1"/>
</dbReference>
<comment type="caution">
    <text evidence="3">The sequence shown here is derived from an EMBL/GenBank/DDBJ whole genome shotgun (WGS) entry which is preliminary data.</text>
</comment>
<dbReference type="GO" id="GO:0003700">
    <property type="term" value="F:DNA-binding transcription factor activity"/>
    <property type="evidence" value="ECO:0007669"/>
    <property type="project" value="TreeGrafter"/>
</dbReference>
<dbReference type="Proteomes" id="UP000050471">
    <property type="component" value="Unassembled WGS sequence"/>
</dbReference>
<feature type="domain" description="HTH cro/C1-type" evidence="2">
    <location>
        <begin position="13"/>
        <end position="67"/>
    </location>
</feature>
<dbReference type="GO" id="GO:0005829">
    <property type="term" value="C:cytosol"/>
    <property type="evidence" value="ECO:0007669"/>
    <property type="project" value="TreeGrafter"/>
</dbReference>
<reference evidence="3 4" key="1">
    <citation type="submission" date="2015-09" db="EMBL/GenBank/DDBJ databases">
        <title>Draft genome sequence of Aliiroseovarius crassostreae CV919-312TSm, the causative agent of Roseovarius Oyster Disease (formerly Juvenile Oyster Disease).</title>
        <authorList>
            <person name="Kessner L."/>
            <person name="Spinard E."/>
            <person name="Nelson D."/>
        </authorList>
    </citation>
    <scope>NUCLEOTIDE SEQUENCE [LARGE SCALE GENOMIC DNA]</scope>
    <source>
        <strain evidence="3 4">CV919-312</strain>
    </source>
</reference>